<keyword evidence="2" id="KW-1185">Reference proteome</keyword>
<evidence type="ECO:0000313" key="2">
    <source>
        <dbReference type="Proteomes" id="UP001528920"/>
    </source>
</evidence>
<reference evidence="1 2" key="1">
    <citation type="submission" date="2022-01" db="EMBL/GenBank/DDBJ databases">
        <title>Labilibaculum sp. nov, a marine bacterium isolated from Antarctica.</title>
        <authorList>
            <person name="Dai W."/>
        </authorList>
    </citation>
    <scope>NUCLEOTIDE SEQUENCE [LARGE SCALE GENOMIC DNA]</scope>
    <source>
        <strain evidence="1 2">DW002</strain>
    </source>
</reference>
<proteinExistence type="predicted"/>
<protein>
    <submittedName>
        <fullName evidence="1">Uncharacterized protein</fullName>
    </submittedName>
</protein>
<dbReference type="Proteomes" id="UP001528920">
    <property type="component" value="Unassembled WGS sequence"/>
</dbReference>
<dbReference type="RefSeq" id="WP_275108033.1">
    <property type="nucleotide sequence ID" value="NZ_JAKJSC010000001.1"/>
</dbReference>
<sequence>MNFFNSLGFRRRCYREHNNQTVRADFVVELNNKWLCLTAVALFWEI</sequence>
<name>A0ABT5VMN8_9BACT</name>
<comment type="caution">
    <text evidence="1">The sequence shown here is derived from an EMBL/GenBank/DDBJ whole genome shotgun (WGS) entry which is preliminary data.</text>
</comment>
<gene>
    <name evidence="1" type="ORF">L3049_01650</name>
</gene>
<evidence type="ECO:0000313" key="1">
    <source>
        <dbReference type="EMBL" id="MDE5416694.1"/>
    </source>
</evidence>
<accession>A0ABT5VMN8</accession>
<dbReference type="EMBL" id="JAKJSC010000001">
    <property type="protein sequence ID" value="MDE5416694.1"/>
    <property type="molecule type" value="Genomic_DNA"/>
</dbReference>
<organism evidence="1 2">
    <name type="scientific">Paralabilibaculum antarcticum</name>
    <dbReference type="NCBI Taxonomy" id="2912572"/>
    <lineage>
        <taxon>Bacteria</taxon>
        <taxon>Pseudomonadati</taxon>
        <taxon>Bacteroidota</taxon>
        <taxon>Bacteroidia</taxon>
        <taxon>Marinilabiliales</taxon>
        <taxon>Marinifilaceae</taxon>
        <taxon>Paralabilibaculum</taxon>
    </lineage>
</organism>